<evidence type="ECO:0000256" key="1">
    <source>
        <dbReference type="SAM" id="MobiDB-lite"/>
    </source>
</evidence>
<feature type="compositionally biased region" description="Low complexity" evidence="1">
    <location>
        <begin position="420"/>
        <end position="430"/>
    </location>
</feature>
<dbReference type="InterPro" id="IPR011009">
    <property type="entry name" value="Kinase-like_dom_sf"/>
</dbReference>
<sequence>MPKKMGVNSKAEEARARKTAAETDRKEREARSKEDQLWREAEGAKSRASKKREEEAEKKAEAAARRAEVRRLAEQEEKELEKLMKKPDKKANRVSIPVPKVTEAELRRRREEEQAALHKKDEEVKKRHSRTAAEEEYERMVLVTNTNRDDSIIEARTVEDAIAHMTVADSLPPDRHPERRLKASFKAFEDVELPRLKEEKPGLTHNQYKDMIWKLWKKSPDNPLNQKFMLSNFIGLQLFYLVQSTRSKPDHEKRSIIVGLKSDNYSREILLRLLTVVVKPEDSVLAIHVQDSDDSFDPNTFHIHEDLCKTKQVDFQVKVCIGDSYISVLTHQVRLTYATILALGSSISGPNVSALNYCLKALPPTCTLLVINNVGRILLQRPGTSQQGSRRVQLRQSLSSPSHTGRTQSSMVSDRRLQKSLTAPSPSTTTPFLLQQSKRLAGALCNSDVKTPDPVPNLMAQKLFQRLSILEGEGCSKHFSLSDLRWATNNFNPIMLIGEGGQSRVYKAIFEDGQTAAVKVLKTTTWAAEDLLREIDLLSRLKHENIVEIIGYCDCGELQALVYQLLRGSLKQNLRMLDWSQRMRVAVGVAKALNYLHHSCDPPIIHRDVKSSNILLTDDFEPQLSDFGSAMILRHSHQTSSNAKPVSVVGTFGYLAPEYMMYGKVDEKIDVYSYGVVLLELITGKEAIKTDRATHESLVLWARSLLSYGLCDRLIDPYLHDDYNKEEMKLMVVAARLCLMHSSSRRPTMKTSSYMELTSILFGQILRLFEEPEYWISMQRERDEFLNGISSKCEIDLWKRDDSVTSDTEDD</sequence>
<reference evidence="3" key="2">
    <citation type="submission" date="2021-03" db="UniProtKB">
        <authorList>
            <consortium name="EnsemblPlants"/>
        </authorList>
    </citation>
    <scope>IDENTIFICATION</scope>
</reference>
<dbReference type="Gramene" id="evm.model.01.799">
    <property type="protein sequence ID" value="cds.evm.model.01.799"/>
    <property type="gene ID" value="evm.TU.01.799"/>
</dbReference>
<evidence type="ECO:0000313" key="4">
    <source>
        <dbReference type="Proteomes" id="UP000596661"/>
    </source>
</evidence>
<dbReference type="PANTHER" id="PTHR47987:SF11">
    <property type="entry name" value="RECEPTOR-LIKE CYTOSOLIC SERINE_THREONINE-PROTEIN KINASE RBK1 ISOFORM X1"/>
    <property type="match status" value="1"/>
</dbReference>
<dbReference type="AlphaFoldDB" id="A0A803NQV9"/>
<name>A0A803NQV9_CANSA</name>
<dbReference type="Pfam" id="PF00069">
    <property type="entry name" value="Pkinase"/>
    <property type="match status" value="1"/>
</dbReference>
<dbReference type="EMBL" id="UZAU01000018">
    <property type="status" value="NOT_ANNOTATED_CDS"/>
    <property type="molecule type" value="Genomic_DNA"/>
</dbReference>
<accession>A0A803NQV9</accession>
<dbReference type="Pfam" id="PF06244">
    <property type="entry name" value="Ccdc124"/>
    <property type="match status" value="1"/>
</dbReference>
<dbReference type="InterPro" id="IPR046958">
    <property type="entry name" value="RBK1/2/STUNTED"/>
</dbReference>
<dbReference type="Gene3D" id="3.30.200.20">
    <property type="entry name" value="Phosphorylase Kinase, domain 1"/>
    <property type="match status" value="1"/>
</dbReference>
<evidence type="ECO:0000313" key="3">
    <source>
        <dbReference type="EnsemblPlants" id="cds.evm.model.01.799"/>
    </source>
</evidence>
<feature type="region of interest" description="Disordered" evidence="1">
    <location>
        <begin position="105"/>
        <end position="131"/>
    </location>
</feature>
<feature type="compositionally biased region" description="Basic and acidic residues" evidence="1">
    <location>
        <begin position="105"/>
        <end position="125"/>
    </location>
</feature>
<reference evidence="3" key="1">
    <citation type="submission" date="2018-11" db="EMBL/GenBank/DDBJ databases">
        <authorList>
            <person name="Grassa J C."/>
        </authorList>
    </citation>
    <scope>NUCLEOTIDE SEQUENCE [LARGE SCALE GENOMIC DNA]</scope>
</reference>
<feature type="region of interest" description="Disordered" evidence="1">
    <location>
        <begin position="385"/>
        <end position="430"/>
    </location>
</feature>
<dbReference type="Gene3D" id="1.10.510.10">
    <property type="entry name" value="Transferase(Phosphotransferase) domain 1"/>
    <property type="match status" value="1"/>
</dbReference>
<dbReference type="EnsemblPlants" id="evm.model.01.799">
    <property type="protein sequence ID" value="cds.evm.model.01.799"/>
    <property type="gene ID" value="evm.TU.01.799"/>
</dbReference>
<feature type="compositionally biased region" description="Polar residues" evidence="1">
    <location>
        <begin position="403"/>
        <end position="412"/>
    </location>
</feature>
<evidence type="ECO:0000259" key="2">
    <source>
        <dbReference type="PROSITE" id="PS50011"/>
    </source>
</evidence>
<dbReference type="PROSITE" id="PS50011">
    <property type="entry name" value="PROTEIN_KINASE_DOM"/>
    <property type="match status" value="1"/>
</dbReference>
<proteinExistence type="predicted"/>
<organism evidence="3 4">
    <name type="scientific">Cannabis sativa</name>
    <name type="common">Hemp</name>
    <name type="synonym">Marijuana</name>
    <dbReference type="NCBI Taxonomy" id="3483"/>
    <lineage>
        <taxon>Eukaryota</taxon>
        <taxon>Viridiplantae</taxon>
        <taxon>Streptophyta</taxon>
        <taxon>Embryophyta</taxon>
        <taxon>Tracheophyta</taxon>
        <taxon>Spermatophyta</taxon>
        <taxon>Magnoliopsida</taxon>
        <taxon>eudicotyledons</taxon>
        <taxon>Gunneridae</taxon>
        <taxon>Pentapetalae</taxon>
        <taxon>rosids</taxon>
        <taxon>fabids</taxon>
        <taxon>Rosales</taxon>
        <taxon>Cannabaceae</taxon>
        <taxon>Cannabis</taxon>
    </lineage>
</organism>
<feature type="region of interest" description="Disordered" evidence="1">
    <location>
        <begin position="1"/>
        <end position="71"/>
    </location>
</feature>
<dbReference type="PANTHER" id="PTHR47987">
    <property type="entry name" value="OS08G0249100 PROTEIN"/>
    <property type="match status" value="1"/>
</dbReference>
<dbReference type="PROSITE" id="PS00108">
    <property type="entry name" value="PROTEIN_KINASE_ST"/>
    <property type="match status" value="1"/>
</dbReference>
<dbReference type="OMA" id="NCQPQLS"/>
<keyword evidence="4" id="KW-1185">Reference proteome</keyword>
<dbReference type="SUPFAM" id="SSF56112">
    <property type="entry name" value="Protein kinase-like (PK-like)"/>
    <property type="match status" value="1"/>
</dbReference>
<feature type="compositionally biased region" description="Low complexity" evidence="1">
    <location>
        <begin position="385"/>
        <end position="402"/>
    </location>
</feature>
<dbReference type="Proteomes" id="UP000596661">
    <property type="component" value="Chromosome 1"/>
</dbReference>
<feature type="domain" description="Protein kinase" evidence="2">
    <location>
        <begin position="491"/>
        <end position="762"/>
    </location>
</feature>
<feature type="compositionally biased region" description="Basic and acidic residues" evidence="1">
    <location>
        <begin position="10"/>
        <end position="71"/>
    </location>
</feature>
<dbReference type="InterPro" id="IPR054414">
    <property type="entry name" value="Ccdc124/Oxs1_C"/>
</dbReference>
<dbReference type="InterPro" id="IPR000719">
    <property type="entry name" value="Prot_kinase_dom"/>
</dbReference>
<dbReference type="SMART" id="SM00220">
    <property type="entry name" value="S_TKc"/>
    <property type="match status" value="1"/>
</dbReference>
<dbReference type="InterPro" id="IPR008271">
    <property type="entry name" value="Ser/Thr_kinase_AS"/>
</dbReference>
<dbReference type="GO" id="GO:0004672">
    <property type="term" value="F:protein kinase activity"/>
    <property type="evidence" value="ECO:0007669"/>
    <property type="project" value="InterPro"/>
</dbReference>
<protein>
    <recommendedName>
        <fullName evidence="2">Protein kinase domain-containing protein</fullName>
    </recommendedName>
</protein>
<dbReference type="FunFam" id="1.10.510.10:FF:000095">
    <property type="entry name" value="protein STRUBBELIG-RECEPTOR FAMILY 8"/>
    <property type="match status" value="1"/>
</dbReference>
<dbReference type="GO" id="GO:0005524">
    <property type="term" value="F:ATP binding"/>
    <property type="evidence" value="ECO:0007669"/>
    <property type="project" value="InterPro"/>
</dbReference>